<dbReference type="RefSeq" id="XP_075103435.1">
    <property type="nucleotide sequence ID" value="XM_075247334.1"/>
</dbReference>
<organism evidence="1 2">
    <name type="scientific">Nicotiana tabacum</name>
    <name type="common">Common tobacco</name>
    <dbReference type="NCBI Taxonomy" id="4097"/>
    <lineage>
        <taxon>Eukaryota</taxon>
        <taxon>Viridiplantae</taxon>
        <taxon>Streptophyta</taxon>
        <taxon>Embryophyta</taxon>
        <taxon>Tracheophyta</taxon>
        <taxon>Spermatophyta</taxon>
        <taxon>Magnoliopsida</taxon>
        <taxon>eudicotyledons</taxon>
        <taxon>Gunneridae</taxon>
        <taxon>Pentapetalae</taxon>
        <taxon>asterids</taxon>
        <taxon>lamiids</taxon>
        <taxon>Solanales</taxon>
        <taxon>Solanaceae</taxon>
        <taxon>Nicotianoideae</taxon>
        <taxon>Nicotianeae</taxon>
        <taxon>Nicotiana</taxon>
    </lineage>
</organism>
<sequence length="451" mass="51627">MASSSNRAVESVDESQAQYNVMSHLQGGNEEPLPDLNHPRVSENEMGSNPRAMSHNTPFMTPPFQQMAEFFRHLAGTMSEPSKINFERMRKMGGVEFEGTTDPTVAEQWLERMERVFEQLECTNATKFKYVISLLQKDAYDCGLSRYAKGIIDGERDKCRRFEEGLNGYIRKLVAILQLEDFSKLISAALTWERIDKEEASRRENRFRKGNSDYGGPSKRESLTIPRLRYSKLWPRQNSYTYHDGLDVVAGKFHLFGIYVVTLFDPGSSHSYVCSSLAFPDTVNSVRLDFDVLVTSPLGHQAVVNRIYRDCPFMIQNLVFPVDLLEMPFRDYDVIVGMDWLHRHHALVDCRLKQVTFRTPAYSHMVVQGETSLSSNIISTVLARKMICQGCDAYLAHIVDTRLGNPSLKDIPTVCDFPDVFSDDLPGLPPEREIEFPISCPWNYSYFYRSL</sequence>
<evidence type="ECO:0000313" key="1">
    <source>
        <dbReference type="Proteomes" id="UP000790787"/>
    </source>
</evidence>
<name>A0AC58U1V7_TOBAC</name>
<keyword evidence="1" id="KW-1185">Reference proteome</keyword>
<proteinExistence type="predicted"/>
<reference evidence="2" key="2">
    <citation type="submission" date="2025-08" db="UniProtKB">
        <authorList>
            <consortium name="RefSeq"/>
        </authorList>
    </citation>
    <scope>IDENTIFICATION</scope>
    <source>
        <tissue evidence="2">Leaf</tissue>
    </source>
</reference>
<gene>
    <name evidence="2" type="primary">LOC142178017</name>
</gene>
<protein>
    <submittedName>
        <fullName evidence="2">Uncharacterized protein LOC142178017</fullName>
    </submittedName>
</protein>
<accession>A0AC58U1V7</accession>
<dbReference type="Proteomes" id="UP000790787">
    <property type="component" value="Chromosome 3"/>
</dbReference>
<evidence type="ECO:0000313" key="2">
    <source>
        <dbReference type="RefSeq" id="XP_075103435.1"/>
    </source>
</evidence>
<reference evidence="1" key="1">
    <citation type="journal article" date="2014" name="Nat. Commun.">
        <title>The tobacco genome sequence and its comparison with those of tomato and potato.</title>
        <authorList>
            <person name="Sierro N."/>
            <person name="Battey J.N."/>
            <person name="Ouadi S."/>
            <person name="Bakaher N."/>
            <person name="Bovet L."/>
            <person name="Willig A."/>
            <person name="Goepfert S."/>
            <person name="Peitsch M.C."/>
            <person name="Ivanov N.V."/>
        </authorList>
    </citation>
    <scope>NUCLEOTIDE SEQUENCE [LARGE SCALE GENOMIC DNA]</scope>
</reference>